<dbReference type="Gene3D" id="3.40.50.300">
    <property type="entry name" value="P-loop containing nucleotide triphosphate hydrolases"/>
    <property type="match status" value="1"/>
</dbReference>
<keyword evidence="2" id="KW-0813">Transport</keyword>
<dbReference type="PROSITE" id="PS50893">
    <property type="entry name" value="ABC_TRANSPORTER_2"/>
    <property type="match status" value="1"/>
</dbReference>
<dbReference type="eggNOG" id="arCOG00177">
    <property type="taxonomic scope" value="Archaea"/>
</dbReference>
<dbReference type="InterPro" id="IPR013611">
    <property type="entry name" value="Transp-assoc_OB_typ2"/>
</dbReference>
<evidence type="ECO:0000256" key="10">
    <source>
        <dbReference type="ARBA" id="ARBA00047936"/>
    </source>
</evidence>
<evidence type="ECO:0000256" key="15">
    <source>
        <dbReference type="ARBA" id="ARBA00065962"/>
    </source>
</evidence>
<dbReference type="FunFam" id="3.40.50.300:FF:000042">
    <property type="entry name" value="Maltose/maltodextrin ABC transporter, ATP-binding protein"/>
    <property type="match status" value="1"/>
</dbReference>
<protein>
    <recommendedName>
        <fullName evidence="9">Molybdate/tungstate import ATP-binding protein WtpC</fullName>
        <ecNumber evidence="8">7.3.2.6</ecNumber>
        <ecNumber evidence="16">7.5.2.13</ecNumber>
    </recommendedName>
</protein>
<evidence type="ECO:0000256" key="5">
    <source>
        <dbReference type="ARBA" id="ARBA00022840"/>
    </source>
</evidence>
<feature type="domain" description="ABC transporter" evidence="17">
    <location>
        <begin position="4"/>
        <end position="236"/>
    </location>
</feature>
<dbReference type="GO" id="GO:0043190">
    <property type="term" value="C:ATP-binding cassette (ABC) transporter complex"/>
    <property type="evidence" value="ECO:0007669"/>
    <property type="project" value="InterPro"/>
</dbReference>
<dbReference type="PANTHER" id="PTHR42781">
    <property type="entry name" value="SPERMIDINE/PUTRESCINE IMPORT ATP-BINDING PROTEIN POTA"/>
    <property type="match status" value="1"/>
</dbReference>
<comment type="subunit">
    <text evidence="7">The complex is composed of two ATP-binding proteins (WtpC), two transmembrane proteins (WtpB) and a solute-binding protein (WtpA).</text>
</comment>
<evidence type="ECO:0000256" key="6">
    <source>
        <dbReference type="ARBA" id="ARBA00038307"/>
    </source>
</evidence>
<gene>
    <name evidence="18" type="ORF">MBEHAL_0594</name>
</gene>
<evidence type="ECO:0000256" key="3">
    <source>
        <dbReference type="ARBA" id="ARBA00022505"/>
    </source>
</evidence>
<dbReference type="Gene3D" id="2.40.50.100">
    <property type="match status" value="1"/>
</dbReference>
<dbReference type="AlphaFoldDB" id="U3A2H6"/>
<dbReference type="InterPro" id="IPR012340">
    <property type="entry name" value="NA-bd_OB-fold"/>
</dbReference>
<dbReference type="OrthoDB" id="18368at2157"/>
<dbReference type="EC" id="7.5.2.13" evidence="16"/>
<evidence type="ECO:0000256" key="12">
    <source>
        <dbReference type="ARBA" id="ARBA00051890"/>
    </source>
</evidence>
<evidence type="ECO:0000256" key="9">
    <source>
        <dbReference type="ARBA" id="ARBA00041133"/>
    </source>
</evidence>
<dbReference type="Gene3D" id="2.40.50.140">
    <property type="entry name" value="Nucleic acid-binding proteins"/>
    <property type="match status" value="1"/>
</dbReference>
<comment type="catalytic activity">
    <reaction evidence="11">
        <text>D-xylose(out) + ATP + H2O = D-xylose(in) + ADP + phosphate + H(+)</text>
        <dbReference type="Rhea" id="RHEA:29899"/>
        <dbReference type="ChEBI" id="CHEBI:15377"/>
        <dbReference type="ChEBI" id="CHEBI:15378"/>
        <dbReference type="ChEBI" id="CHEBI:30616"/>
        <dbReference type="ChEBI" id="CHEBI:43474"/>
        <dbReference type="ChEBI" id="CHEBI:53455"/>
        <dbReference type="ChEBI" id="CHEBI:456216"/>
        <dbReference type="EC" id="7.5.2.13"/>
    </reaction>
    <physiologicalReaction direction="left-to-right" evidence="11">
        <dbReference type="Rhea" id="RHEA:29900"/>
    </physiologicalReaction>
</comment>
<evidence type="ECO:0000256" key="13">
    <source>
        <dbReference type="ARBA" id="ARBA00053454"/>
    </source>
</evidence>
<dbReference type="SUPFAM" id="SSF52540">
    <property type="entry name" value="P-loop containing nucleoside triphosphate hydrolases"/>
    <property type="match status" value="1"/>
</dbReference>
<dbReference type="InterPro" id="IPR050093">
    <property type="entry name" value="ABC_SmlMolc_Importer"/>
</dbReference>
<dbReference type="EMBL" id="BATA01000009">
    <property type="protein sequence ID" value="GAD51834.1"/>
    <property type="molecule type" value="Genomic_DNA"/>
</dbReference>
<dbReference type="PANTHER" id="PTHR42781:SF4">
    <property type="entry name" value="SPERMIDINE_PUTRESCINE IMPORT ATP-BINDING PROTEIN POTA"/>
    <property type="match status" value="1"/>
</dbReference>
<dbReference type="Pfam" id="PF08402">
    <property type="entry name" value="TOBE_2"/>
    <property type="match status" value="1"/>
</dbReference>
<evidence type="ECO:0000256" key="4">
    <source>
        <dbReference type="ARBA" id="ARBA00022741"/>
    </source>
</evidence>
<evidence type="ECO:0000313" key="19">
    <source>
        <dbReference type="Proteomes" id="UP000016986"/>
    </source>
</evidence>
<comment type="catalytic activity">
    <reaction evidence="10">
        <text>tungstate(in) + ATP + H2O = tungstate(out) + ADP + phosphate + H(+)</text>
        <dbReference type="Rhea" id="RHEA:35027"/>
        <dbReference type="ChEBI" id="CHEBI:15377"/>
        <dbReference type="ChEBI" id="CHEBI:15378"/>
        <dbReference type="ChEBI" id="CHEBI:30616"/>
        <dbReference type="ChEBI" id="CHEBI:43474"/>
        <dbReference type="ChEBI" id="CHEBI:46502"/>
        <dbReference type="ChEBI" id="CHEBI:456216"/>
        <dbReference type="EC" id="7.3.2.6"/>
    </reaction>
</comment>
<dbReference type="InterPro" id="IPR027417">
    <property type="entry name" value="P-loop_NTPase"/>
</dbReference>
<evidence type="ECO:0000256" key="2">
    <source>
        <dbReference type="ARBA" id="ARBA00022448"/>
    </source>
</evidence>
<dbReference type="GO" id="GO:0005524">
    <property type="term" value="F:ATP binding"/>
    <property type="evidence" value="ECO:0007669"/>
    <property type="project" value="UniProtKB-KW"/>
</dbReference>
<keyword evidence="19" id="KW-1185">Reference proteome</keyword>
<dbReference type="SUPFAM" id="SSF50331">
    <property type="entry name" value="MOP-like"/>
    <property type="match status" value="1"/>
</dbReference>
<comment type="caution">
    <text evidence="18">The sequence shown here is derived from an EMBL/GenBank/DDBJ whole genome shotgun (WGS) entry which is preliminary data.</text>
</comment>
<comment type="similarity">
    <text evidence="14">Belongs to the ABC transporter superfamily. Carbohydrate uptake transporter-1 (CUT1) (TC 3.A.1.1) family.</text>
</comment>
<dbReference type="InterPro" id="IPR003439">
    <property type="entry name" value="ABC_transporter-like_ATP-bd"/>
</dbReference>
<keyword evidence="3" id="KW-0500">Molybdenum</keyword>
<name>U3A2H6_9EURY</name>
<dbReference type="GO" id="GO:0016887">
    <property type="term" value="F:ATP hydrolysis activity"/>
    <property type="evidence" value="ECO:0007669"/>
    <property type="project" value="InterPro"/>
</dbReference>
<dbReference type="PROSITE" id="PS00211">
    <property type="entry name" value="ABC_TRANSPORTER_1"/>
    <property type="match status" value="1"/>
</dbReference>
<dbReference type="GO" id="GO:1901238">
    <property type="term" value="F:ABC-type tungstate transporter activity"/>
    <property type="evidence" value="ECO:0007669"/>
    <property type="project" value="UniProtKB-EC"/>
</dbReference>
<dbReference type="Pfam" id="PF00005">
    <property type="entry name" value="ABC_tran"/>
    <property type="match status" value="1"/>
</dbReference>
<evidence type="ECO:0000256" key="14">
    <source>
        <dbReference type="ARBA" id="ARBA00061029"/>
    </source>
</evidence>
<comment type="catalytic activity">
    <reaction evidence="12">
        <text>L-arabinose(out) + ATP + H2O = L-arabinose(in) + ADP + phosphate + H(+)</text>
        <dbReference type="Rhea" id="RHEA:30007"/>
        <dbReference type="ChEBI" id="CHEBI:15377"/>
        <dbReference type="ChEBI" id="CHEBI:15378"/>
        <dbReference type="ChEBI" id="CHEBI:17535"/>
        <dbReference type="ChEBI" id="CHEBI:30616"/>
        <dbReference type="ChEBI" id="CHEBI:43474"/>
        <dbReference type="ChEBI" id="CHEBI:456216"/>
        <dbReference type="EC" id="7.5.2.13"/>
    </reaction>
    <physiologicalReaction direction="left-to-right" evidence="12">
        <dbReference type="Rhea" id="RHEA:30008"/>
    </physiologicalReaction>
</comment>
<evidence type="ECO:0000256" key="16">
    <source>
        <dbReference type="ARBA" id="ARBA00066315"/>
    </source>
</evidence>
<reference evidence="18 19" key="1">
    <citation type="submission" date="2013-09" db="EMBL/GenBank/DDBJ databases">
        <title>Whole genome sequencing of Halarchaeum acidiphilum strain MH1-52-1.</title>
        <authorList>
            <person name="Shimane Y."/>
            <person name="Minegishi H."/>
            <person name="Nishi S."/>
            <person name="Echigo A."/>
            <person name="Shuto A."/>
            <person name="Konishi M."/>
            <person name="Ito T."/>
            <person name="Ohkuma M."/>
            <person name="Ohta Y."/>
            <person name="Nagano Y."/>
            <person name="Tsubouchi T."/>
            <person name="Mori K."/>
            <person name="Usui K."/>
            <person name="Kamekura M."/>
            <person name="Usami R."/>
            <person name="Takaki Y."/>
            <person name="Hatada Y."/>
        </authorList>
    </citation>
    <scope>NUCLEOTIDE SEQUENCE [LARGE SCALE GENOMIC DNA]</scope>
    <source>
        <strain evidence="18 19">JCM 16109</strain>
    </source>
</reference>
<sequence>MSRIELSDVSKRYPGGVLAVDDVSLDIKDGEFVSFVGPSGCGKTTTLRMVAGFEQPTDGAVSIGNEDVTDLPPYRRDTGMVFQSFALFPHMTVAENVAYGLEVDGGYTDAEIDERVQEMLDLVQLPDVGDRKPEQLSGGQQQRIALVRAIAPEPKVLLLDEPLASLDKKLREEMQVELRKIQQEIGITTIFVTHNQEEALTMSDRVVVLNDGQDEQVGAPSEVYDEPVNQFVADFVGTANFFTGKVSASGDGGASVDCGGVELDVERTRFDVGTDVTVIVRPEDVSLGGGPNRIEGTLEIARLLGSATEYRVETAGGQEVVSLSHARRNVEPGDDVSVTIPPEDCYVLEGTVDGS</sequence>
<comment type="subunit">
    <text evidence="15">The complex is composed of two ATP-binding proteins (XacJ and XacK), two transmembrane proteins (XacH and XacI) and a solute-binding protein (XacG).</text>
</comment>
<evidence type="ECO:0000256" key="1">
    <source>
        <dbReference type="ARBA" id="ARBA00004202"/>
    </source>
</evidence>
<evidence type="ECO:0000256" key="7">
    <source>
        <dbReference type="ARBA" id="ARBA00038781"/>
    </source>
</evidence>
<dbReference type="InterPro" id="IPR003593">
    <property type="entry name" value="AAA+_ATPase"/>
</dbReference>
<dbReference type="EC" id="7.3.2.6" evidence="8"/>
<comment type="subcellular location">
    <subcellularLocation>
        <location evidence="1">Cell membrane</location>
        <topology evidence="1">Peripheral membrane protein</topology>
    </subcellularLocation>
</comment>
<comment type="function">
    <text evidence="13">Part of the ABC transporter complex XacGHIJK involved in the uptake of xylose and arabinose. Responsible for energy coupling to the transport system.</text>
</comment>
<proteinExistence type="inferred from homology"/>
<evidence type="ECO:0000256" key="11">
    <source>
        <dbReference type="ARBA" id="ARBA00050355"/>
    </source>
</evidence>
<keyword evidence="4" id="KW-0547">Nucleotide-binding</keyword>
<evidence type="ECO:0000256" key="8">
    <source>
        <dbReference type="ARBA" id="ARBA00039025"/>
    </source>
</evidence>
<accession>U3A2H6</accession>
<dbReference type="Proteomes" id="UP000016986">
    <property type="component" value="Unassembled WGS sequence"/>
</dbReference>
<organism evidence="18 19">
    <name type="scientific">Halarchaeum acidiphilum MH1-52-1</name>
    <dbReference type="NCBI Taxonomy" id="1261545"/>
    <lineage>
        <taxon>Archaea</taxon>
        <taxon>Methanobacteriati</taxon>
        <taxon>Methanobacteriota</taxon>
        <taxon>Stenosarchaea group</taxon>
        <taxon>Halobacteria</taxon>
        <taxon>Halobacteriales</taxon>
        <taxon>Halobacteriaceae</taxon>
    </lineage>
</organism>
<dbReference type="InterPro" id="IPR008995">
    <property type="entry name" value="Mo/tungstate-bd_C_term_dom"/>
</dbReference>
<keyword evidence="5 18" id="KW-0067">ATP-binding</keyword>
<dbReference type="InterPro" id="IPR017871">
    <property type="entry name" value="ABC_transporter-like_CS"/>
</dbReference>
<dbReference type="SMART" id="SM00382">
    <property type="entry name" value="AAA"/>
    <property type="match status" value="1"/>
</dbReference>
<evidence type="ECO:0000259" key="17">
    <source>
        <dbReference type="PROSITE" id="PS50893"/>
    </source>
</evidence>
<dbReference type="RefSeq" id="WP_021779763.1">
    <property type="nucleotide sequence ID" value="NZ_BATA01000009.1"/>
</dbReference>
<evidence type="ECO:0000313" key="18">
    <source>
        <dbReference type="EMBL" id="GAD51834.1"/>
    </source>
</evidence>
<comment type="similarity">
    <text evidence="6">Belongs to the ABC transporter superfamily. Sulfate/tungstate importer (TC 3.A.1.6) family.</text>
</comment>